<proteinExistence type="predicted"/>
<evidence type="ECO:0000256" key="1">
    <source>
        <dbReference type="SAM" id="MobiDB-lite"/>
    </source>
</evidence>
<dbReference type="RefSeq" id="XP_007860198.1">
    <property type="nucleotide sequence ID" value="XM_007862007.1"/>
</dbReference>
<protein>
    <submittedName>
        <fullName evidence="2">Uncharacterized protein</fullName>
    </submittedName>
</protein>
<dbReference type="GeneID" id="19305336"/>
<dbReference type="OMA" id="IDFARIW"/>
<evidence type="ECO:0000313" key="3">
    <source>
        <dbReference type="Proteomes" id="UP000030669"/>
    </source>
</evidence>
<accession>S7QL75</accession>
<dbReference type="HOGENOM" id="CLU_130567_0_0_1"/>
<sequence length="167" mass="17927">MQRATVSGQIHPGRTALSHDSPITDSAGLPAAAETILYNSLVLASSPTFAKYILLVDNHGLGKETAEGSEYRSKLYGGLAGIQSVGHANVGFIDFGELWNAVLNGSPGYHQFGYVSSGACTESTSSLFPECIDPFQTFYWMPEYPSAQTHRIMATFAEEALTQCTNP</sequence>
<feature type="region of interest" description="Disordered" evidence="1">
    <location>
        <begin position="1"/>
        <end position="21"/>
    </location>
</feature>
<dbReference type="AlphaFoldDB" id="S7QL75"/>
<organism evidence="2 3">
    <name type="scientific">Gloeophyllum trabeum (strain ATCC 11539 / FP-39264 / Madison 617)</name>
    <name type="common">Brown rot fungus</name>
    <dbReference type="NCBI Taxonomy" id="670483"/>
    <lineage>
        <taxon>Eukaryota</taxon>
        <taxon>Fungi</taxon>
        <taxon>Dikarya</taxon>
        <taxon>Basidiomycota</taxon>
        <taxon>Agaricomycotina</taxon>
        <taxon>Agaricomycetes</taxon>
        <taxon>Gloeophyllales</taxon>
        <taxon>Gloeophyllaceae</taxon>
        <taxon>Gloeophyllum</taxon>
    </lineage>
</organism>
<evidence type="ECO:0000313" key="2">
    <source>
        <dbReference type="EMBL" id="EPQ60042.1"/>
    </source>
</evidence>
<dbReference type="OrthoDB" id="1600564at2759"/>
<name>S7QL75_GLOTA</name>
<gene>
    <name evidence="2" type="ORF">GLOTRDRAFT_30388</name>
</gene>
<dbReference type="KEGG" id="gtr:GLOTRDRAFT_30388"/>
<dbReference type="Proteomes" id="UP000030669">
    <property type="component" value="Unassembled WGS sequence"/>
</dbReference>
<dbReference type="STRING" id="670483.S7QL75"/>
<keyword evidence="3" id="KW-1185">Reference proteome</keyword>
<dbReference type="EMBL" id="KB469296">
    <property type="protein sequence ID" value="EPQ60042.1"/>
    <property type="molecule type" value="Genomic_DNA"/>
</dbReference>
<reference evidence="2 3" key="1">
    <citation type="journal article" date="2012" name="Science">
        <title>The Paleozoic origin of enzymatic lignin decomposition reconstructed from 31 fungal genomes.</title>
        <authorList>
            <person name="Floudas D."/>
            <person name="Binder M."/>
            <person name="Riley R."/>
            <person name="Barry K."/>
            <person name="Blanchette R.A."/>
            <person name="Henrissat B."/>
            <person name="Martinez A.T."/>
            <person name="Otillar R."/>
            <person name="Spatafora J.W."/>
            <person name="Yadav J.S."/>
            <person name="Aerts A."/>
            <person name="Benoit I."/>
            <person name="Boyd A."/>
            <person name="Carlson A."/>
            <person name="Copeland A."/>
            <person name="Coutinho P.M."/>
            <person name="de Vries R.P."/>
            <person name="Ferreira P."/>
            <person name="Findley K."/>
            <person name="Foster B."/>
            <person name="Gaskell J."/>
            <person name="Glotzer D."/>
            <person name="Gorecki P."/>
            <person name="Heitman J."/>
            <person name="Hesse C."/>
            <person name="Hori C."/>
            <person name="Igarashi K."/>
            <person name="Jurgens J.A."/>
            <person name="Kallen N."/>
            <person name="Kersten P."/>
            <person name="Kohler A."/>
            <person name="Kuees U."/>
            <person name="Kumar T.K.A."/>
            <person name="Kuo A."/>
            <person name="LaButti K."/>
            <person name="Larrondo L.F."/>
            <person name="Lindquist E."/>
            <person name="Ling A."/>
            <person name="Lombard V."/>
            <person name="Lucas S."/>
            <person name="Lundell T."/>
            <person name="Martin R."/>
            <person name="McLaughlin D.J."/>
            <person name="Morgenstern I."/>
            <person name="Morin E."/>
            <person name="Murat C."/>
            <person name="Nagy L.G."/>
            <person name="Nolan M."/>
            <person name="Ohm R.A."/>
            <person name="Patyshakuliyeva A."/>
            <person name="Rokas A."/>
            <person name="Ruiz-Duenas F.J."/>
            <person name="Sabat G."/>
            <person name="Salamov A."/>
            <person name="Samejima M."/>
            <person name="Schmutz J."/>
            <person name="Slot J.C."/>
            <person name="St John F."/>
            <person name="Stenlid J."/>
            <person name="Sun H."/>
            <person name="Sun S."/>
            <person name="Syed K."/>
            <person name="Tsang A."/>
            <person name="Wiebenga A."/>
            <person name="Young D."/>
            <person name="Pisabarro A."/>
            <person name="Eastwood D.C."/>
            <person name="Martin F."/>
            <person name="Cullen D."/>
            <person name="Grigoriev I.V."/>
            <person name="Hibbett D.S."/>
        </authorList>
    </citation>
    <scope>NUCLEOTIDE SEQUENCE [LARGE SCALE GENOMIC DNA]</scope>
    <source>
        <strain evidence="2 3">ATCC 11539</strain>
    </source>
</reference>